<dbReference type="Proteomes" id="UP000481360">
    <property type="component" value="Unassembled WGS sequence"/>
</dbReference>
<evidence type="ECO:0000313" key="2">
    <source>
        <dbReference type="EMBL" id="NGY62256.1"/>
    </source>
</evidence>
<proteinExistence type="predicted"/>
<dbReference type="InterPro" id="IPR019734">
    <property type="entry name" value="TPR_rpt"/>
</dbReference>
<reference evidence="2 3" key="1">
    <citation type="submission" date="2020-03" db="EMBL/GenBank/DDBJ databases">
        <title>Isolation and identification of active actinomycetes.</title>
        <authorList>
            <person name="Sun X."/>
        </authorList>
    </citation>
    <scope>NUCLEOTIDE SEQUENCE [LARGE SCALE GENOMIC DNA]</scope>
    <source>
        <strain evidence="2 3">NEAU-D13</strain>
    </source>
</reference>
<dbReference type="SUPFAM" id="SSF52540">
    <property type="entry name" value="P-loop containing nucleoside triphosphate hydrolases"/>
    <property type="match status" value="1"/>
</dbReference>
<dbReference type="Pfam" id="PF13560">
    <property type="entry name" value="HTH_31"/>
    <property type="match status" value="1"/>
</dbReference>
<dbReference type="Pfam" id="PF13424">
    <property type="entry name" value="TPR_12"/>
    <property type="match status" value="1"/>
</dbReference>
<dbReference type="SUPFAM" id="SSF48452">
    <property type="entry name" value="TPR-like"/>
    <property type="match status" value="1"/>
</dbReference>
<dbReference type="PRINTS" id="PR00364">
    <property type="entry name" value="DISEASERSIST"/>
</dbReference>
<dbReference type="PANTHER" id="PTHR47691">
    <property type="entry name" value="REGULATOR-RELATED"/>
    <property type="match status" value="1"/>
</dbReference>
<dbReference type="GO" id="GO:0043531">
    <property type="term" value="F:ADP binding"/>
    <property type="evidence" value="ECO:0007669"/>
    <property type="project" value="InterPro"/>
</dbReference>
<dbReference type="EMBL" id="JAAMPJ010000007">
    <property type="protein sequence ID" value="NGY62256.1"/>
    <property type="molecule type" value="Genomic_DNA"/>
</dbReference>
<name>A0A7C9VVZ3_9PSEU</name>
<dbReference type="SUPFAM" id="SSF47413">
    <property type="entry name" value="lambda repressor-like DNA-binding domains"/>
    <property type="match status" value="1"/>
</dbReference>
<dbReference type="AlphaFoldDB" id="A0A7C9VVZ3"/>
<evidence type="ECO:0000313" key="3">
    <source>
        <dbReference type="Proteomes" id="UP000481360"/>
    </source>
</evidence>
<dbReference type="CDD" id="cd00093">
    <property type="entry name" value="HTH_XRE"/>
    <property type="match status" value="1"/>
</dbReference>
<dbReference type="InterPro" id="IPR010982">
    <property type="entry name" value="Lambda_DNA-bd_dom_sf"/>
</dbReference>
<dbReference type="Gene3D" id="1.10.260.40">
    <property type="entry name" value="lambda repressor-like DNA-binding domains"/>
    <property type="match status" value="1"/>
</dbReference>
<dbReference type="InterPro" id="IPR002182">
    <property type="entry name" value="NB-ARC"/>
</dbReference>
<dbReference type="Pfam" id="PF00931">
    <property type="entry name" value="NB-ARC"/>
    <property type="match status" value="1"/>
</dbReference>
<dbReference type="InterPro" id="IPR001387">
    <property type="entry name" value="Cro/C1-type_HTH"/>
</dbReference>
<dbReference type="InterPro" id="IPR011990">
    <property type="entry name" value="TPR-like_helical_dom_sf"/>
</dbReference>
<dbReference type="InterPro" id="IPR027417">
    <property type="entry name" value="P-loop_NTPase"/>
</dbReference>
<feature type="domain" description="HTH cro/C1-type" evidence="1">
    <location>
        <begin position="9"/>
        <end position="64"/>
    </location>
</feature>
<dbReference type="Gene3D" id="1.25.40.10">
    <property type="entry name" value="Tetratricopeptide repeat domain"/>
    <property type="match status" value="1"/>
</dbReference>
<dbReference type="GO" id="GO:0003677">
    <property type="term" value="F:DNA binding"/>
    <property type="evidence" value="ECO:0007669"/>
    <property type="project" value="InterPro"/>
</dbReference>
<accession>A0A7C9VVZ3</accession>
<gene>
    <name evidence="2" type="ORF">G7043_25355</name>
</gene>
<comment type="caution">
    <text evidence="2">The sequence shown here is derived from an EMBL/GenBank/DDBJ whole genome shotgun (WGS) entry which is preliminary data.</text>
</comment>
<dbReference type="SMART" id="SM00028">
    <property type="entry name" value="TPR"/>
    <property type="match status" value="2"/>
</dbReference>
<dbReference type="Gene3D" id="3.40.50.300">
    <property type="entry name" value="P-loop containing nucleotide triphosphate hydrolases"/>
    <property type="match status" value="1"/>
</dbReference>
<dbReference type="SMART" id="SM00530">
    <property type="entry name" value="HTH_XRE"/>
    <property type="match status" value="1"/>
</dbReference>
<evidence type="ECO:0000259" key="1">
    <source>
        <dbReference type="PROSITE" id="PS50943"/>
    </source>
</evidence>
<protein>
    <submittedName>
        <fullName evidence="2">Tetratricopeptide repeat protein</fullName>
    </submittedName>
</protein>
<dbReference type="RefSeq" id="WP_166049572.1">
    <property type="nucleotide sequence ID" value="NZ_JAAMPJ010000007.1"/>
</dbReference>
<sequence>MDSAFGELLRRHRLRLGITQQALSEKARISEQAVGALERGDRRYPQAATLERLAGALELTGREREAFVRAASRKGRPRRQRAGAPRQLPAGITHFTGRVEHVELVAGVLRDSSAAAVVAVTGMGGVGKTALAVQVGHVLAADFPDGQLYLDLQGHGARAAVAPLEALGVFLRALGLAGQAVPGTVDEAAARFRTELAGRRMLLVLDNAASSDQVTPLLPGTAGCAAIITSRRALLAVRQARQVHLDVLAERDAVELLAVTAGVARVEGEPEAAADVVRRCGRLPLAVRLAGARLAARPGWPVSWLAERLVELGRRLRELDQDETGVQACFALSIDALAGSRDPVDRAAAAAYPLLAWPDLPDLSVTVAARVLGRGEDDTERLLERLTGACLLEAPSPGRYRLHDLLRAYGAGLARSPARAEAMTRLLELYGAAAWRGLALASPASPRLAQMPRTGAAPEFADAGGAFGWLERERAHVVAAVVQAAADPEVDRALIAGLALGMFEFYRTRGLWRDLREVCQAVLHEQADGLVHACLLIDLAVAEAELAQRGDGDFRAAQQHARASVARFEEHGDDGFTARALNNACYVFRVCGAVEDAIAFGERGLVLHLAAGGRSQAHGLTLVNLAELYGQAGDRDTQHRYLAEAIAVLEPLDDAHGLGYALVVLGMAHLANGCFPEAIACLRRSVEQWRRIADAPSEANTLVELGEACLAAGHTDEAAQALTRARTLMRGYGDPVRENRIAELLRRTGRTNRVGEM</sequence>
<organism evidence="2 3">
    <name type="scientific">Lentzea alba</name>
    <dbReference type="NCBI Taxonomy" id="2714351"/>
    <lineage>
        <taxon>Bacteria</taxon>
        <taxon>Bacillati</taxon>
        <taxon>Actinomycetota</taxon>
        <taxon>Actinomycetes</taxon>
        <taxon>Pseudonocardiales</taxon>
        <taxon>Pseudonocardiaceae</taxon>
        <taxon>Lentzea</taxon>
    </lineage>
</organism>
<dbReference type="PANTHER" id="PTHR47691:SF3">
    <property type="entry name" value="HTH-TYPE TRANSCRIPTIONAL REGULATOR RV0890C-RELATED"/>
    <property type="match status" value="1"/>
</dbReference>
<dbReference type="PROSITE" id="PS50943">
    <property type="entry name" value="HTH_CROC1"/>
    <property type="match status" value="1"/>
</dbReference>
<keyword evidence="3" id="KW-1185">Reference proteome</keyword>